<dbReference type="Gene3D" id="3.40.50.2300">
    <property type="match status" value="1"/>
</dbReference>
<dbReference type="CDD" id="cd17574">
    <property type="entry name" value="REC_OmpR"/>
    <property type="match status" value="1"/>
</dbReference>
<dbReference type="GO" id="GO:0000160">
    <property type="term" value="P:phosphorelay signal transduction system"/>
    <property type="evidence" value="ECO:0007669"/>
    <property type="project" value="InterPro"/>
</dbReference>
<dbReference type="SMART" id="SM00448">
    <property type="entry name" value="REC"/>
    <property type="match status" value="1"/>
</dbReference>
<name>A0A3A6PN44_9BACL</name>
<comment type="caution">
    <text evidence="2">Lacks conserved residue(s) required for the propagation of feature annotation.</text>
</comment>
<dbReference type="RefSeq" id="WP_120112675.1">
    <property type="nucleotide sequence ID" value="NZ_QXQB01000004.1"/>
</dbReference>
<sequence length="267" mass="29888">MAIVIRNNIQEITLQLLQFVHLATKKSASCGVILAPCKNMNPKTLEQAKLLMSNNDASLSVQFFYDDPNQVLCAVLDNGTMGNTHYASLVLKDFLQDQHLLQGQLIVSSFPESGNPTKSTIEKFMLQAIRSKGKEGNIHFFTGANAAASVLIVDTDDIIREFIKTRLELKGYRVHEAKDGQEAYHVFVRELPGLVITELNLPIIDGYQLIRKIQATNSYEGEVIVLTDKQLTENMSRAYESGAADYVTKPLSISELEWKIKRLTKNN</sequence>
<evidence type="ECO:0000256" key="1">
    <source>
        <dbReference type="ARBA" id="ARBA00022553"/>
    </source>
</evidence>
<feature type="domain" description="Response regulatory" evidence="3">
    <location>
        <begin position="149"/>
        <end position="264"/>
    </location>
</feature>
<dbReference type="Pfam" id="PF00072">
    <property type="entry name" value="Response_reg"/>
    <property type="match status" value="1"/>
</dbReference>
<dbReference type="PANTHER" id="PTHR44591">
    <property type="entry name" value="STRESS RESPONSE REGULATOR PROTEIN 1"/>
    <property type="match status" value="1"/>
</dbReference>
<accession>A0A3A6PN44</accession>
<keyword evidence="1" id="KW-0597">Phosphoprotein</keyword>
<dbReference type="EMBL" id="QXQB01000004">
    <property type="protein sequence ID" value="RJX37911.1"/>
    <property type="molecule type" value="Genomic_DNA"/>
</dbReference>
<evidence type="ECO:0000259" key="3">
    <source>
        <dbReference type="PROSITE" id="PS50110"/>
    </source>
</evidence>
<dbReference type="InterPro" id="IPR001789">
    <property type="entry name" value="Sig_transdc_resp-reg_receiver"/>
</dbReference>
<dbReference type="InterPro" id="IPR011006">
    <property type="entry name" value="CheY-like_superfamily"/>
</dbReference>
<evidence type="ECO:0000256" key="2">
    <source>
        <dbReference type="PROSITE-ProRule" id="PRU00169"/>
    </source>
</evidence>
<evidence type="ECO:0000313" key="4">
    <source>
        <dbReference type="EMBL" id="RJX37911.1"/>
    </source>
</evidence>
<dbReference type="SUPFAM" id="SSF52172">
    <property type="entry name" value="CheY-like"/>
    <property type="match status" value="1"/>
</dbReference>
<dbReference type="PROSITE" id="PS50110">
    <property type="entry name" value="RESPONSE_REGULATORY"/>
    <property type="match status" value="1"/>
</dbReference>
<gene>
    <name evidence="4" type="ORF">D3P09_17650</name>
</gene>
<dbReference type="InterPro" id="IPR050595">
    <property type="entry name" value="Bact_response_regulator"/>
</dbReference>
<keyword evidence="5" id="KW-1185">Reference proteome</keyword>
<protein>
    <submittedName>
        <fullName evidence="4">Response regulator</fullName>
    </submittedName>
</protein>
<dbReference type="Proteomes" id="UP000267798">
    <property type="component" value="Unassembled WGS sequence"/>
</dbReference>
<proteinExistence type="predicted"/>
<comment type="caution">
    <text evidence="4">The sequence shown here is derived from an EMBL/GenBank/DDBJ whole genome shotgun (WGS) entry which is preliminary data.</text>
</comment>
<reference evidence="4 5" key="1">
    <citation type="submission" date="2018-09" db="EMBL/GenBank/DDBJ databases">
        <title>Paenibacillus aracenensis nov. sp. isolated from a cave in southern Spain.</title>
        <authorList>
            <person name="Jurado V."/>
            <person name="Gutierrez-Patricio S."/>
            <person name="Gonzalez-Pimentel J.L."/>
            <person name="Miller A.Z."/>
            <person name="Laiz L."/>
            <person name="Saiz-Jimenez C."/>
        </authorList>
    </citation>
    <scope>NUCLEOTIDE SEQUENCE [LARGE SCALE GENOMIC DNA]</scope>
    <source>
        <strain evidence="4 5">JCM 19203</strain>
    </source>
</reference>
<dbReference type="AlphaFoldDB" id="A0A3A6PN44"/>
<organism evidence="4 5">
    <name type="scientific">Paenibacillus pinisoli</name>
    <dbReference type="NCBI Taxonomy" id="1276110"/>
    <lineage>
        <taxon>Bacteria</taxon>
        <taxon>Bacillati</taxon>
        <taxon>Bacillota</taxon>
        <taxon>Bacilli</taxon>
        <taxon>Bacillales</taxon>
        <taxon>Paenibacillaceae</taxon>
        <taxon>Paenibacillus</taxon>
    </lineage>
</organism>
<evidence type="ECO:0000313" key="5">
    <source>
        <dbReference type="Proteomes" id="UP000267798"/>
    </source>
</evidence>
<dbReference type="OrthoDB" id="2690598at2"/>
<dbReference type="PANTHER" id="PTHR44591:SF3">
    <property type="entry name" value="RESPONSE REGULATORY DOMAIN-CONTAINING PROTEIN"/>
    <property type="match status" value="1"/>
</dbReference>